<evidence type="ECO:0000313" key="5">
    <source>
        <dbReference type="EMBL" id="MFC0471760.1"/>
    </source>
</evidence>
<dbReference type="PANTHER" id="PTHR30146:SF109">
    <property type="entry name" value="HTH-TYPE TRANSCRIPTIONAL REGULATOR GALS"/>
    <property type="match status" value="1"/>
</dbReference>
<dbReference type="PROSITE" id="PS00356">
    <property type="entry name" value="HTH_LACI_1"/>
    <property type="match status" value="1"/>
</dbReference>
<dbReference type="SMART" id="SM00354">
    <property type="entry name" value="HTH_LACI"/>
    <property type="match status" value="1"/>
</dbReference>
<evidence type="ECO:0000256" key="1">
    <source>
        <dbReference type="ARBA" id="ARBA00023015"/>
    </source>
</evidence>
<dbReference type="GO" id="GO:0003677">
    <property type="term" value="F:DNA binding"/>
    <property type="evidence" value="ECO:0007669"/>
    <property type="project" value="UniProtKB-KW"/>
</dbReference>
<evidence type="ECO:0000259" key="4">
    <source>
        <dbReference type="PROSITE" id="PS50932"/>
    </source>
</evidence>
<evidence type="ECO:0000256" key="2">
    <source>
        <dbReference type="ARBA" id="ARBA00023125"/>
    </source>
</evidence>
<gene>
    <name evidence="5" type="ORF">ACFFHM_14960</name>
</gene>
<protein>
    <submittedName>
        <fullName evidence="5">LacI family DNA-binding transcriptional regulator</fullName>
    </submittedName>
</protein>
<comment type="caution">
    <text evidence="5">The sequence shown here is derived from an EMBL/GenBank/DDBJ whole genome shotgun (WGS) entry which is preliminary data.</text>
</comment>
<name>A0ABV6KFQ0_9BACI</name>
<organism evidence="5 6">
    <name type="scientific">Halalkalibacter kiskunsagensis</name>
    <dbReference type="NCBI Taxonomy" id="1548599"/>
    <lineage>
        <taxon>Bacteria</taxon>
        <taxon>Bacillati</taxon>
        <taxon>Bacillota</taxon>
        <taxon>Bacilli</taxon>
        <taxon>Bacillales</taxon>
        <taxon>Bacillaceae</taxon>
        <taxon>Halalkalibacter</taxon>
    </lineage>
</organism>
<dbReference type="PROSITE" id="PS50932">
    <property type="entry name" value="HTH_LACI_2"/>
    <property type="match status" value="1"/>
</dbReference>
<keyword evidence="3" id="KW-0804">Transcription</keyword>
<dbReference type="Pfam" id="PF00356">
    <property type="entry name" value="LacI"/>
    <property type="match status" value="1"/>
</dbReference>
<keyword evidence="1" id="KW-0805">Transcription regulation</keyword>
<dbReference type="Proteomes" id="UP001589838">
    <property type="component" value="Unassembled WGS sequence"/>
</dbReference>
<dbReference type="RefSeq" id="WP_335959645.1">
    <property type="nucleotide sequence ID" value="NZ_JAXBLX010000006.1"/>
</dbReference>
<dbReference type="InterPro" id="IPR028082">
    <property type="entry name" value="Peripla_BP_I"/>
</dbReference>
<dbReference type="CDD" id="cd06267">
    <property type="entry name" value="PBP1_LacI_sugar_binding-like"/>
    <property type="match status" value="1"/>
</dbReference>
<dbReference type="EMBL" id="JBHLUX010000036">
    <property type="protein sequence ID" value="MFC0471760.1"/>
    <property type="molecule type" value="Genomic_DNA"/>
</dbReference>
<sequence length="344" mass="37896">MDRPTIKDIAKLANVSIGTVSNVMNGKGRFSEETRKKIEKIIKQSNYMPNVAARSLRDKFNPLIAMVVPFAPRGEIIVNPFFAQLISGVESGARDRKFHVIVTGVKDEPDLSFLLEKNINGLIVFGANDSPKLVADIKKLQLPTVYMDSYLSDGDLYQVGLNDEMGGYLATKYLLGLGHRAIAVISGPICEVKKVKTIGQARLSGYRKALEEAGIEFNRNLVLENEFSVEGGYHSAQQIMQLNDRATAVFAFSDMAAMGLLKGFYDLGISVPDDISVMGFDDLYFSEYLTPGLTTVRQDIDGRGQSAVKLLIDQIENKSNLEGKHIISPVSLKVRQSTAAVRKR</sequence>
<evidence type="ECO:0000313" key="6">
    <source>
        <dbReference type="Proteomes" id="UP001589838"/>
    </source>
</evidence>
<dbReference type="InterPro" id="IPR046335">
    <property type="entry name" value="LacI/GalR-like_sensor"/>
</dbReference>
<dbReference type="Gene3D" id="3.40.50.2300">
    <property type="match status" value="2"/>
</dbReference>
<dbReference type="PANTHER" id="PTHR30146">
    <property type="entry name" value="LACI-RELATED TRANSCRIPTIONAL REPRESSOR"/>
    <property type="match status" value="1"/>
</dbReference>
<proteinExistence type="predicted"/>
<dbReference type="InterPro" id="IPR000843">
    <property type="entry name" value="HTH_LacI"/>
</dbReference>
<dbReference type="InterPro" id="IPR010982">
    <property type="entry name" value="Lambda_DNA-bd_dom_sf"/>
</dbReference>
<dbReference type="SUPFAM" id="SSF47413">
    <property type="entry name" value="lambda repressor-like DNA-binding domains"/>
    <property type="match status" value="1"/>
</dbReference>
<dbReference type="Pfam" id="PF13377">
    <property type="entry name" value="Peripla_BP_3"/>
    <property type="match status" value="1"/>
</dbReference>
<keyword evidence="6" id="KW-1185">Reference proteome</keyword>
<feature type="domain" description="HTH lacI-type" evidence="4">
    <location>
        <begin position="4"/>
        <end position="58"/>
    </location>
</feature>
<reference evidence="5 6" key="1">
    <citation type="submission" date="2024-09" db="EMBL/GenBank/DDBJ databases">
        <authorList>
            <person name="Sun Q."/>
            <person name="Mori K."/>
        </authorList>
    </citation>
    <scope>NUCLEOTIDE SEQUENCE [LARGE SCALE GENOMIC DNA]</scope>
    <source>
        <strain evidence="5 6">NCAIM B.02610</strain>
    </source>
</reference>
<dbReference type="CDD" id="cd01392">
    <property type="entry name" value="HTH_LacI"/>
    <property type="match status" value="1"/>
</dbReference>
<dbReference type="SUPFAM" id="SSF53822">
    <property type="entry name" value="Periplasmic binding protein-like I"/>
    <property type="match status" value="1"/>
</dbReference>
<keyword evidence="2 5" id="KW-0238">DNA-binding</keyword>
<accession>A0ABV6KFQ0</accession>
<evidence type="ECO:0000256" key="3">
    <source>
        <dbReference type="ARBA" id="ARBA00023163"/>
    </source>
</evidence>
<dbReference type="Gene3D" id="1.10.260.40">
    <property type="entry name" value="lambda repressor-like DNA-binding domains"/>
    <property type="match status" value="1"/>
</dbReference>